<evidence type="ECO:0000313" key="4">
    <source>
        <dbReference type="Proteomes" id="UP000887226"/>
    </source>
</evidence>
<reference evidence="3" key="1">
    <citation type="journal article" date="2021" name="IMA Fungus">
        <title>Genomic characterization of three marine fungi, including Emericellopsis atlantica sp. nov. with signatures of a generalist lifestyle and marine biomass degradation.</title>
        <authorList>
            <person name="Hagestad O.C."/>
            <person name="Hou L."/>
            <person name="Andersen J.H."/>
            <person name="Hansen E.H."/>
            <person name="Altermark B."/>
            <person name="Li C."/>
            <person name="Kuhnert E."/>
            <person name="Cox R.J."/>
            <person name="Crous P.W."/>
            <person name="Spatafora J.W."/>
            <person name="Lail K."/>
            <person name="Amirebrahimi M."/>
            <person name="Lipzen A."/>
            <person name="Pangilinan J."/>
            <person name="Andreopoulos W."/>
            <person name="Hayes R.D."/>
            <person name="Ng V."/>
            <person name="Grigoriev I.V."/>
            <person name="Jackson S.A."/>
            <person name="Sutton T.D.S."/>
            <person name="Dobson A.D.W."/>
            <person name="Rama T."/>
        </authorList>
    </citation>
    <scope>NUCLEOTIDE SEQUENCE</scope>
    <source>
        <strain evidence="3">TRa3180A</strain>
    </source>
</reference>
<dbReference type="OrthoDB" id="6365676at2759"/>
<sequence length="111" mass="12680">MNRTTVGPSITVAHMSVKSDTGLVSITPDSIFVANRRTEHHLRGSYRCTFGSCERVFKFSKDLRRHIDSAHNAVPYYCPVHGCSYHQAGLGLFFKRMDHRIRHIRNQHAGK</sequence>
<gene>
    <name evidence="3" type="ORF">BJ878DRAFT_517404</name>
</gene>
<dbReference type="Proteomes" id="UP000887226">
    <property type="component" value="Unassembled WGS sequence"/>
</dbReference>
<organism evidence="3 4">
    <name type="scientific">Calycina marina</name>
    <dbReference type="NCBI Taxonomy" id="1763456"/>
    <lineage>
        <taxon>Eukaryota</taxon>
        <taxon>Fungi</taxon>
        <taxon>Dikarya</taxon>
        <taxon>Ascomycota</taxon>
        <taxon>Pezizomycotina</taxon>
        <taxon>Leotiomycetes</taxon>
        <taxon>Helotiales</taxon>
        <taxon>Pezizellaceae</taxon>
        <taxon>Calycina</taxon>
    </lineage>
</organism>
<keyword evidence="1" id="KW-0479">Metal-binding</keyword>
<dbReference type="Gene3D" id="3.30.160.60">
    <property type="entry name" value="Classic Zinc Finger"/>
    <property type="match status" value="1"/>
</dbReference>
<dbReference type="InterPro" id="IPR036236">
    <property type="entry name" value="Znf_C2H2_sf"/>
</dbReference>
<dbReference type="GO" id="GO:0008270">
    <property type="term" value="F:zinc ion binding"/>
    <property type="evidence" value="ECO:0007669"/>
    <property type="project" value="UniProtKB-KW"/>
</dbReference>
<accession>A0A9P7YZF3</accession>
<dbReference type="EMBL" id="MU254117">
    <property type="protein sequence ID" value="KAG9242075.1"/>
    <property type="molecule type" value="Genomic_DNA"/>
</dbReference>
<protein>
    <recommendedName>
        <fullName evidence="2">C2H2-type domain-containing protein</fullName>
    </recommendedName>
</protein>
<evidence type="ECO:0000256" key="1">
    <source>
        <dbReference type="PROSITE-ProRule" id="PRU00042"/>
    </source>
</evidence>
<dbReference type="AlphaFoldDB" id="A0A9P7YZF3"/>
<dbReference type="PROSITE" id="PS50157">
    <property type="entry name" value="ZINC_FINGER_C2H2_2"/>
    <property type="match status" value="1"/>
</dbReference>
<dbReference type="InterPro" id="IPR013087">
    <property type="entry name" value="Znf_C2H2_type"/>
</dbReference>
<name>A0A9P7YZF3_9HELO</name>
<comment type="caution">
    <text evidence="3">The sequence shown here is derived from an EMBL/GenBank/DDBJ whole genome shotgun (WGS) entry which is preliminary data.</text>
</comment>
<keyword evidence="1" id="KW-0862">Zinc</keyword>
<keyword evidence="4" id="KW-1185">Reference proteome</keyword>
<evidence type="ECO:0000259" key="2">
    <source>
        <dbReference type="PROSITE" id="PS50157"/>
    </source>
</evidence>
<keyword evidence="1" id="KW-0863">Zinc-finger</keyword>
<dbReference type="PROSITE" id="PS00028">
    <property type="entry name" value="ZINC_FINGER_C2H2_1"/>
    <property type="match status" value="1"/>
</dbReference>
<feature type="domain" description="C2H2-type" evidence="2">
    <location>
        <begin position="46"/>
        <end position="71"/>
    </location>
</feature>
<proteinExistence type="predicted"/>
<evidence type="ECO:0000313" key="3">
    <source>
        <dbReference type="EMBL" id="KAG9242075.1"/>
    </source>
</evidence>
<dbReference type="SMART" id="SM00355">
    <property type="entry name" value="ZnF_C2H2"/>
    <property type="match status" value="2"/>
</dbReference>
<dbReference type="SUPFAM" id="SSF57667">
    <property type="entry name" value="beta-beta-alpha zinc fingers"/>
    <property type="match status" value="1"/>
</dbReference>